<feature type="region of interest" description="Disordered" evidence="1">
    <location>
        <begin position="1"/>
        <end position="23"/>
    </location>
</feature>
<dbReference type="Pfam" id="PF19424">
    <property type="entry name" value="UNC80"/>
    <property type="match status" value="1"/>
</dbReference>
<dbReference type="PANTHER" id="PTHR31781">
    <property type="entry name" value="UNC80"/>
    <property type="match status" value="1"/>
</dbReference>
<evidence type="ECO:0000313" key="4">
    <source>
        <dbReference type="Proteomes" id="UP000270094"/>
    </source>
</evidence>
<dbReference type="GO" id="GO:0005261">
    <property type="term" value="F:monoatomic cation channel activity"/>
    <property type="evidence" value="ECO:0007669"/>
    <property type="project" value="TreeGrafter"/>
</dbReference>
<dbReference type="InterPro" id="IPR045852">
    <property type="entry name" value="UNC80_central"/>
</dbReference>
<dbReference type="OrthoDB" id="5850252at2759"/>
<dbReference type="GO" id="GO:0034703">
    <property type="term" value="C:cation channel complex"/>
    <property type="evidence" value="ECO:0007669"/>
    <property type="project" value="TreeGrafter"/>
</dbReference>
<keyword evidence="4" id="KW-1185">Reference proteome</keyword>
<sequence length="117" mass="13466">MQPQDLVSLAMNHSTPSGTRRMHSLQRSAGRYFYQWAVQIGEQLSRFIEQTEVKDKQLLKMEDTMEDFFDDLNDRERRISLSTAEEDSPRGSKDTIEEVVIDKKGILASKVSTSIKL</sequence>
<dbReference type="GO" id="GO:0030424">
    <property type="term" value="C:axon"/>
    <property type="evidence" value="ECO:0007669"/>
    <property type="project" value="TreeGrafter"/>
</dbReference>
<feature type="domain" description="Protein UNC80 central region" evidence="2">
    <location>
        <begin position="9"/>
        <end position="71"/>
    </location>
</feature>
<accession>A0A3P7JE89</accession>
<gene>
    <name evidence="3" type="ORF">SVUK_LOCUS14011</name>
</gene>
<evidence type="ECO:0000259" key="2">
    <source>
        <dbReference type="Pfam" id="PF19424"/>
    </source>
</evidence>
<reference evidence="3 4" key="1">
    <citation type="submission" date="2018-11" db="EMBL/GenBank/DDBJ databases">
        <authorList>
            <consortium name="Pathogen Informatics"/>
        </authorList>
    </citation>
    <scope>NUCLEOTIDE SEQUENCE [LARGE SCALE GENOMIC DNA]</scope>
</reference>
<dbReference type="Proteomes" id="UP000270094">
    <property type="component" value="Unassembled WGS sequence"/>
</dbReference>
<evidence type="ECO:0000313" key="3">
    <source>
        <dbReference type="EMBL" id="VDM79013.1"/>
    </source>
</evidence>
<evidence type="ECO:0000256" key="1">
    <source>
        <dbReference type="SAM" id="MobiDB-lite"/>
    </source>
</evidence>
<protein>
    <recommendedName>
        <fullName evidence="2">Protein UNC80 central region domain-containing protein</fullName>
    </recommendedName>
</protein>
<proteinExistence type="predicted"/>
<dbReference type="PANTHER" id="PTHR31781:SF1">
    <property type="entry name" value="PROTEIN UNC-80 HOMOLOG"/>
    <property type="match status" value="1"/>
</dbReference>
<dbReference type="GO" id="GO:0055080">
    <property type="term" value="P:monoatomic cation homeostasis"/>
    <property type="evidence" value="ECO:0007669"/>
    <property type="project" value="TreeGrafter"/>
</dbReference>
<organism evidence="3 4">
    <name type="scientific">Strongylus vulgaris</name>
    <name type="common">Blood worm</name>
    <dbReference type="NCBI Taxonomy" id="40348"/>
    <lineage>
        <taxon>Eukaryota</taxon>
        <taxon>Metazoa</taxon>
        <taxon>Ecdysozoa</taxon>
        <taxon>Nematoda</taxon>
        <taxon>Chromadorea</taxon>
        <taxon>Rhabditida</taxon>
        <taxon>Rhabditina</taxon>
        <taxon>Rhabditomorpha</taxon>
        <taxon>Strongyloidea</taxon>
        <taxon>Strongylidae</taxon>
        <taxon>Strongylus</taxon>
    </lineage>
</organism>
<dbReference type="AlphaFoldDB" id="A0A3P7JE89"/>
<dbReference type="EMBL" id="UYYB01103637">
    <property type="protein sequence ID" value="VDM79013.1"/>
    <property type="molecule type" value="Genomic_DNA"/>
</dbReference>
<name>A0A3P7JE89_STRVU</name>
<feature type="compositionally biased region" description="Polar residues" evidence="1">
    <location>
        <begin position="1"/>
        <end position="18"/>
    </location>
</feature>